<dbReference type="AlphaFoldDB" id="A0A2K1E056"/>
<sequence length="179" mass="20713">MYKGLLLLWVFLSLQTKESEIAWSADYKLQWSNFKGAPNMNSDAAATTASGITFGYRMSETDGQITQFKADVTAHFYPDKSWYKPEEVSNHILEHEQLHFDITELHARILRQHISKLQVPNSVNKELENWHQHVLKDLGAMQNAYDAASDFSRNKEQQTHWKETVTKQLAELKAFAKQD</sequence>
<organism evidence="1 2">
    <name type="scientific">Hanstruepera neustonica</name>
    <dbReference type="NCBI Taxonomy" id="1445657"/>
    <lineage>
        <taxon>Bacteria</taxon>
        <taxon>Pseudomonadati</taxon>
        <taxon>Bacteroidota</taxon>
        <taxon>Flavobacteriia</taxon>
        <taxon>Flavobacteriales</taxon>
        <taxon>Flavobacteriaceae</taxon>
        <taxon>Hanstruepera</taxon>
    </lineage>
</organism>
<dbReference type="Pfam" id="PF06037">
    <property type="entry name" value="DUF922"/>
    <property type="match status" value="1"/>
</dbReference>
<evidence type="ECO:0000313" key="2">
    <source>
        <dbReference type="Proteomes" id="UP000236641"/>
    </source>
</evidence>
<proteinExistence type="predicted"/>
<evidence type="ECO:0008006" key="3">
    <source>
        <dbReference type="Google" id="ProtNLM"/>
    </source>
</evidence>
<dbReference type="InterPro" id="IPR010321">
    <property type="entry name" value="DUF922"/>
</dbReference>
<dbReference type="EMBL" id="POWF01000002">
    <property type="protein sequence ID" value="PNQ73634.1"/>
    <property type="molecule type" value="Genomic_DNA"/>
</dbReference>
<name>A0A2K1E056_9FLAO</name>
<gene>
    <name evidence="1" type="ORF">C1T31_04660</name>
</gene>
<dbReference type="RefSeq" id="WP_103051331.1">
    <property type="nucleotide sequence ID" value="NZ_POWF01000002.1"/>
</dbReference>
<comment type="caution">
    <text evidence="1">The sequence shown here is derived from an EMBL/GenBank/DDBJ whole genome shotgun (WGS) entry which is preliminary data.</text>
</comment>
<protein>
    <recommendedName>
        <fullName evidence="3">DUF922 domain-containing protein</fullName>
    </recommendedName>
</protein>
<accession>A0A2K1E056</accession>
<evidence type="ECO:0000313" key="1">
    <source>
        <dbReference type="EMBL" id="PNQ73634.1"/>
    </source>
</evidence>
<dbReference type="Proteomes" id="UP000236641">
    <property type="component" value="Unassembled WGS sequence"/>
</dbReference>
<dbReference type="OrthoDB" id="5431540at2"/>
<keyword evidence="2" id="KW-1185">Reference proteome</keyword>
<reference evidence="1 2" key="1">
    <citation type="submission" date="2018-01" db="EMBL/GenBank/DDBJ databases">
        <title>The draft genome of Hanstruepera neustonica JCM19743.</title>
        <authorList>
            <person name="He R.-H."/>
            <person name="Du Z.-J."/>
        </authorList>
    </citation>
    <scope>NUCLEOTIDE SEQUENCE [LARGE SCALE GENOMIC DNA]</scope>
    <source>
        <strain evidence="1 2">JCM19743</strain>
    </source>
</reference>